<evidence type="ECO:0000256" key="5">
    <source>
        <dbReference type="ARBA" id="ARBA00022553"/>
    </source>
</evidence>
<dbReference type="EMBL" id="CP000627">
    <property type="protein sequence ID" value="ABQ20983.1"/>
    <property type="molecule type" value="Genomic_DNA"/>
</dbReference>
<dbReference type="SMART" id="SM00388">
    <property type="entry name" value="HisKA"/>
    <property type="match status" value="1"/>
</dbReference>
<dbReference type="CDD" id="cd17546">
    <property type="entry name" value="REC_hyHK_CKI1_RcsC-like"/>
    <property type="match status" value="1"/>
</dbReference>
<dbReference type="FunFam" id="1.10.287.130:FF:000038">
    <property type="entry name" value="Sensory transduction histidine kinase"/>
    <property type="match status" value="1"/>
</dbReference>
<evidence type="ECO:0000256" key="12">
    <source>
        <dbReference type="ARBA" id="ARBA00022989"/>
    </source>
</evidence>
<dbReference type="SUPFAM" id="SSF55874">
    <property type="entry name" value="ATPase domain of HSP90 chaperone/DNA topoisomerase II/histidine kinase"/>
    <property type="match status" value="1"/>
</dbReference>
<dbReference type="PROSITE" id="PS50113">
    <property type="entry name" value="PAC"/>
    <property type="match status" value="1"/>
</dbReference>
<evidence type="ECO:0000259" key="20">
    <source>
        <dbReference type="PROSITE" id="PS50112"/>
    </source>
</evidence>
<dbReference type="OrthoDB" id="9810730at2"/>
<protein>
    <recommendedName>
        <fullName evidence="3">histidine kinase</fullName>
        <ecNumber evidence="3">2.7.13.3</ecNumber>
    </recommendedName>
</protein>
<keyword evidence="4" id="KW-1003">Cell membrane</keyword>
<evidence type="ECO:0000256" key="8">
    <source>
        <dbReference type="ARBA" id="ARBA00022741"/>
    </source>
</evidence>
<evidence type="ECO:0000256" key="3">
    <source>
        <dbReference type="ARBA" id="ARBA00012438"/>
    </source>
</evidence>
<dbReference type="InterPro" id="IPR029016">
    <property type="entry name" value="GAF-like_dom_sf"/>
</dbReference>
<dbReference type="InterPro" id="IPR004358">
    <property type="entry name" value="Sig_transdc_His_kin-like_C"/>
</dbReference>
<dbReference type="eggNOG" id="COG0784">
    <property type="taxonomic scope" value="Bacteria"/>
</dbReference>
<dbReference type="CDD" id="cd00088">
    <property type="entry name" value="HPT"/>
    <property type="match status" value="1"/>
</dbReference>
<dbReference type="SMART" id="SM00091">
    <property type="entry name" value="PAS"/>
    <property type="match status" value="1"/>
</dbReference>
<accession>A0A0H3AKH6</accession>
<evidence type="ECO:0000256" key="6">
    <source>
        <dbReference type="ARBA" id="ARBA00022679"/>
    </source>
</evidence>
<feature type="domain" description="Response regulatory" evidence="19">
    <location>
        <begin position="853"/>
        <end position="969"/>
    </location>
</feature>
<evidence type="ECO:0000259" key="22">
    <source>
        <dbReference type="PROSITE" id="PS50894"/>
    </source>
</evidence>
<dbReference type="KEGG" id="vco:VC0395_A0965"/>
<dbReference type="RefSeq" id="WP_001256620.1">
    <property type="nucleotide sequence ID" value="NC_009457.1"/>
</dbReference>
<dbReference type="Gene3D" id="3.30.450.20">
    <property type="entry name" value="PAS domain"/>
    <property type="match status" value="1"/>
</dbReference>
<dbReference type="InterPro" id="IPR000014">
    <property type="entry name" value="PAS"/>
</dbReference>
<feature type="domain" description="Histidine kinase" evidence="18">
    <location>
        <begin position="613"/>
        <end position="834"/>
    </location>
</feature>
<keyword evidence="10" id="KW-0378">Hydrolase</keyword>
<feature type="domain" description="Response regulatory" evidence="19">
    <location>
        <begin position="993"/>
        <end position="1109"/>
    </location>
</feature>
<feature type="transmembrane region" description="Helical" evidence="17">
    <location>
        <begin position="6"/>
        <end position="23"/>
    </location>
</feature>
<dbReference type="Gene3D" id="1.20.120.160">
    <property type="entry name" value="HPT domain"/>
    <property type="match status" value="1"/>
</dbReference>
<feature type="transmembrane region" description="Helical" evidence="17">
    <location>
        <begin position="233"/>
        <end position="254"/>
    </location>
</feature>
<dbReference type="Pfam" id="PF00512">
    <property type="entry name" value="HisKA"/>
    <property type="match status" value="1"/>
</dbReference>
<dbReference type="Pfam" id="PF01627">
    <property type="entry name" value="Hpt"/>
    <property type="match status" value="1"/>
</dbReference>
<dbReference type="InterPro" id="IPR005467">
    <property type="entry name" value="His_kinase_dom"/>
</dbReference>
<dbReference type="SMART" id="SM00387">
    <property type="entry name" value="HATPase_c"/>
    <property type="match status" value="1"/>
</dbReference>
<dbReference type="InterPro" id="IPR008207">
    <property type="entry name" value="Sig_transdc_His_kin_Hpt_dom"/>
</dbReference>
<dbReference type="InterPro" id="IPR036097">
    <property type="entry name" value="HisK_dim/P_sf"/>
</dbReference>
<feature type="modified residue" description="4-aspartylphosphate" evidence="16">
    <location>
        <position position="1042"/>
    </location>
</feature>
<dbReference type="SUPFAM" id="SSF47226">
    <property type="entry name" value="Histidine-containing phosphotransfer domain, HPT domain"/>
    <property type="match status" value="1"/>
</dbReference>
<dbReference type="InterPro" id="IPR000700">
    <property type="entry name" value="PAS-assoc_C"/>
</dbReference>
<dbReference type="eggNOG" id="COG2198">
    <property type="taxonomic scope" value="Bacteria"/>
</dbReference>
<dbReference type="Gene3D" id="3.30.565.10">
    <property type="entry name" value="Histidine kinase-like ATPase, C-terminal domain"/>
    <property type="match status" value="1"/>
</dbReference>
<dbReference type="eggNOG" id="COG5002">
    <property type="taxonomic scope" value="Bacteria"/>
</dbReference>
<dbReference type="InterPro" id="IPR036890">
    <property type="entry name" value="HATPase_C_sf"/>
</dbReference>
<dbReference type="SUPFAM" id="SSF55781">
    <property type="entry name" value="GAF domain-like"/>
    <property type="match status" value="1"/>
</dbReference>
<dbReference type="Proteomes" id="UP000000249">
    <property type="component" value="Chromosome 1"/>
</dbReference>
<dbReference type="PRINTS" id="PR00344">
    <property type="entry name" value="BCTRLSENSOR"/>
</dbReference>
<dbReference type="InterPro" id="IPR003594">
    <property type="entry name" value="HATPase_dom"/>
</dbReference>
<evidence type="ECO:0000259" key="19">
    <source>
        <dbReference type="PROSITE" id="PS50110"/>
    </source>
</evidence>
<evidence type="ECO:0000256" key="13">
    <source>
        <dbReference type="ARBA" id="ARBA00023012"/>
    </source>
</evidence>
<evidence type="ECO:0000256" key="11">
    <source>
        <dbReference type="ARBA" id="ARBA00022840"/>
    </source>
</evidence>
<reference evidence="23 24" key="1">
    <citation type="submission" date="2007-03" db="EMBL/GenBank/DDBJ databases">
        <authorList>
            <person name="Heidelberg J."/>
        </authorList>
    </citation>
    <scope>NUCLEOTIDE SEQUENCE [LARGE SCALE GENOMIC DNA]</scope>
    <source>
        <strain evidence="24">ATCC 39541 / Classical Ogawa 395 / O395</strain>
    </source>
</reference>
<dbReference type="Pfam" id="PF08448">
    <property type="entry name" value="PAS_4"/>
    <property type="match status" value="1"/>
</dbReference>
<dbReference type="SMART" id="SM00073">
    <property type="entry name" value="HPT"/>
    <property type="match status" value="1"/>
</dbReference>
<feature type="domain" description="PAS" evidence="20">
    <location>
        <begin position="470"/>
        <end position="539"/>
    </location>
</feature>
<dbReference type="PROSITE" id="PS50894">
    <property type="entry name" value="HPT"/>
    <property type="match status" value="1"/>
</dbReference>
<keyword evidence="13" id="KW-0902">Two-component regulatory system</keyword>
<evidence type="ECO:0000259" key="18">
    <source>
        <dbReference type="PROSITE" id="PS50109"/>
    </source>
</evidence>
<keyword evidence="6 23" id="KW-0808">Transferase</keyword>
<sequence length="1331" mass="149295">MRSIKAMFVLLFCMMAILAVAMFKVTRQVADLRLESHQYSEQLFHFYRLSQELKQSSDHLTKFARAYASTGNERWLRMFNQVLNVRNGKLPAPSNNDYEFWDVVVLNDSSELTPNANQRYPTLIERIRQSGIGSVEFLELQNALSLSDQLVALEREAFMAVKGWKREFAGEYRYTGEPDLNFARSLLYSEKYFLEKAKIMAAIGSAHSNIVGRIESQVRSADKKAQYYERVNSVLVSLLLLAIMASFVLLWIVYVAPLSILLKTVVRQVRNEDYEFTLTQKAHGELQRFIDSLNVVFHHIAEQLSFNTLVKDFNIIIRNHPTTEALCNQVTQFLLHHFPVELIGLYLYQNGVLTRIAGVGQSESAQRDYSDPTTTHCSVLRSGKPYAMKSLNGNFQVVSTSGVIALNEVYYLPLQVNNQPIALLELGTVGMLTMQQYHWLSQMLDDLSVAIQLSQNAEQQRLAERKVLEQSQLNQEILDATPNPMYCLSADGKFLTVNAKFLDLMGLYNNEVIDKEPQEIFPAEVAERFAAAHQVLTQQQSSQNYEVSLVDYTGVQREMLVYEASFSDRADKVNGIVGILLDMTERKEMEDELRKAKEAADAMSQAKGDFLANMSHEIRTPMNAILGMAHLALNTPLDTTQRKYVTRINESAKNLLGIINDILDFSKMEAGKLNVERIDFNLDDVLDNVTAVVSLKAQEKGIEFLMDIDPHIPLGLIGDPLRLGQVMVNLCGNAVKFTSQGEIVLSARVSQLNEQQVTLRFAVKDTGIGIAQDKLDDLFDAFSQADNSITRQYGGTGLGLSISKQLVELMGGQITVHSEEGKGSTFEFSVVCGLQDAKMRDISQPVHGLADKRVLVVDDNDSARHILDSLLTAMRFNVVTVSNGFEALSEIQQKPFDMLFVDWNMPGMNGIELLTRVKTLGLRGHMKSFLVTAYGREINLEGENSKLVDALIVKPVNPSNLLDAIVTSYGIEHVRHKTNEAHHNSRPNFVGQSLLLVEDNEVNQEVALGLLQDTGLNVVVANHGQEALERLEHADFDLVLMDMQMPVMDGITATEHIRANPRWQSLPIVAMTANAMAIDIERCLQAGMNDHLSKPIEVDKFYQVLRHFLQVSDEQSFSSHSPNKPSASKPAMNTLLDLPQLTGVDLEQAIFRIGGNQQRYFEILRHFIDSQVDELNSVTGLIEAQDWSSATRVAHTLKGSAANLGLEALAQLAAEMEQSLEQQVPPSFEQLQQAQSLLTQVDDELSAWEHQHKEPLLAENLDWGLWYQPLQQAINDYDVTALSLSKSIRQVSQWDSAQQAALISAIEDFDFEQAKALLATYPQLSGERLNQ</sequence>
<dbReference type="CDD" id="cd00130">
    <property type="entry name" value="PAS"/>
    <property type="match status" value="1"/>
</dbReference>
<dbReference type="PROSITE" id="PS50109">
    <property type="entry name" value="HIS_KIN"/>
    <property type="match status" value="1"/>
</dbReference>
<dbReference type="CDD" id="cd00082">
    <property type="entry name" value="HisKA"/>
    <property type="match status" value="1"/>
</dbReference>
<evidence type="ECO:0000256" key="4">
    <source>
        <dbReference type="ARBA" id="ARBA00022475"/>
    </source>
</evidence>
<dbReference type="EC" id="2.7.13.3" evidence="3"/>
<evidence type="ECO:0000313" key="23">
    <source>
        <dbReference type="EMBL" id="ABQ20983.1"/>
    </source>
</evidence>
<dbReference type="SUPFAM" id="SSF55785">
    <property type="entry name" value="PYP-like sensor domain (PAS domain)"/>
    <property type="match status" value="1"/>
</dbReference>
<dbReference type="Gene3D" id="3.30.450.40">
    <property type="match status" value="1"/>
</dbReference>
<dbReference type="Pfam" id="PF02518">
    <property type="entry name" value="HATPase_c"/>
    <property type="match status" value="1"/>
</dbReference>
<evidence type="ECO:0000256" key="14">
    <source>
        <dbReference type="ARBA" id="ARBA00023136"/>
    </source>
</evidence>
<dbReference type="Pfam" id="PF00072">
    <property type="entry name" value="Response_reg"/>
    <property type="match status" value="2"/>
</dbReference>
<dbReference type="GO" id="GO:0005886">
    <property type="term" value="C:plasma membrane"/>
    <property type="evidence" value="ECO:0007669"/>
    <property type="project" value="UniProtKB-SubCell"/>
</dbReference>
<feature type="domain" description="HPt" evidence="22">
    <location>
        <begin position="1156"/>
        <end position="1248"/>
    </location>
</feature>
<dbReference type="InterPro" id="IPR013656">
    <property type="entry name" value="PAS_4"/>
</dbReference>
<dbReference type="PATRIC" id="fig|345073.21.peg.1424"/>
<evidence type="ECO:0000256" key="16">
    <source>
        <dbReference type="PROSITE-ProRule" id="PRU00169"/>
    </source>
</evidence>
<dbReference type="SUPFAM" id="SSF52172">
    <property type="entry name" value="CheY-like"/>
    <property type="match status" value="2"/>
</dbReference>
<keyword evidence="12 17" id="KW-1133">Transmembrane helix</keyword>
<evidence type="ECO:0000256" key="2">
    <source>
        <dbReference type="ARBA" id="ARBA00004651"/>
    </source>
</evidence>
<dbReference type="Gene3D" id="3.40.50.2300">
    <property type="match status" value="2"/>
</dbReference>
<evidence type="ECO:0000256" key="10">
    <source>
        <dbReference type="ARBA" id="ARBA00022801"/>
    </source>
</evidence>
<dbReference type="PANTHER" id="PTHR45339">
    <property type="entry name" value="HYBRID SIGNAL TRANSDUCTION HISTIDINE KINASE J"/>
    <property type="match status" value="1"/>
</dbReference>
<evidence type="ECO:0000256" key="17">
    <source>
        <dbReference type="SAM" id="Phobius"/>
    </source>
</evidence>
<feature type="modified residue" description="Phosphohistidine" evidence="15">
    <location>
        <position position="1195"/>
    </location>
</feature>
<keyword evidence="5 16" id="KW-0597">Phosphoprotein</keyword>
<dbReference type="GO" id="GO:0005524">
    <property type="term" value="F:ATP binding"/>
    <property type="evidence" value="ECO:0007669"/>
    <property type="project" value="UniProtKB-KW"/>
</dbReference>
<dbReference type="FunFam" id="3.40.50.2300:FF:000609">
    <property type="entry name" value="Sensory box sensor histidine kinase/response regulator"/>
    <property type="match status" value="1"/>
</dbReference>
<dbReference type="InterPro" id="IPR003661">
    <property type="entry name" value="HisK_dim/P_dom"/>
</dbReference>
<dbReference type="SMART" id="SM00448">
    <property type="entry name" value="REC"/>
    <property type="match status" value="2"/>
</dbReference>
<keyword evidence="11" id="KW-0067">ATP-binding</keyword>
<dbReference type="PROSITE" id="PS50110">
    <property type="entry name" value="RESPONSE_REGULATORY"/>
    <property type="match status" value="2"/>
</dbReference>
<feature type="modified residue" description="4-aspartylphosphate" evidence="16">
    <location>
        <position position="902"/>
    </location>
</feature>
<comment type="subcellular location">
    <subcellularLocation>
        <location evidence="2">Cell membrane</location>
        <topology evidence="2">Multi-pass membrane protein</topology>
    </subcellularLocation>
</comment>
<dbReference type="NCBIfam" id="TIGR00229">
    <property type="entry name" value="sensory_box"/>
    <property type="match status" value="1"/>
</dbReference>
<name>A0A0H3AKH6_VIBC3</name>
<dbReference type="FunFam" id="3.30.565.10:FF:000099">
    <property type="entry name" value="Sensory transduction histidine kinase"/>
    <property type="match status" value="1"/>
</dbReference>
<dbReference type="KEGG" id="vcr:VC395_1468"/>
<evidence type="ECO:0000256" key="1">
    <source>
        <dbReference type="ARBA" id="ARBA00000085"/>
    </source>
</evidence>
<evidence type="ECO:0000256" key="7">
    <source>
        <dbReference type="ARBA" id="ARBA00022692"/>
    </source>
</evidence>
<dbReference type="CDD" id="cd16922">
    <property type="entry name" value="HATPase_EvgS-ArcB-TorS-like"/>
    <property type="match status" value="1"/>
</dbReference>
<feature type="domain" description="PAC" evidence="21">
    <location>
        <begin position="543"/>
        <end position="595"/>
    </location>
</feature>
<dbReference type="InterPro" id="IPR001789">
    <property type="entry name" value="Sig_transdc_resp-reg_receiver"/>
</dbReference>
<dbReference type="InterPro" id="IPR035965">
    <property type="entry name" value="PAS-like_dom_sf"/>
</dbReference>
<dbReference type="InterPro" id="IPR011006">
    <property type="entry name" value="CheY-like_superfamily"/>
</dbReference>
<proteinExistence type="predicted"/>
<dbReference type="SUPFAM" id="SSF47384">
    <property type="entry name" value="Homodimeric domain of signal transducing histidine kinase"/>
    <property type="match status" value="1"/>
</dbReference>
<organism evidence="23 24">
    <name type="scientific">Vibrio cholerae serotype O1 (strain ATCC 39541 / Classical Ogawa 395 / O395)</name>
    <dbReference type="NCBI Taxonomy" id="345073"/>
    <lineage>
        <taxon>Bacteria</taxon>
        <taxon>Pseudomonadati</taxon>
        <taxon>Pseudomonadota</taxon>
        <taxon>Gammaproteobacteria</taxon>
        <taxon>Vibrionales</taxon>
        <taxon>Vibrionaceae</taxon>
        <taxon>Vibrio</taxon>
    </lineage>
</organism>
<dbReference type="PANTHER" id="PTHR45339:SF1">
    <property type="entry name" value="HYBRID SIGNAL TRANSDUCTION HISTIDINE KINASE J"/>
    <property type="match status" value="1"/>
</dbReference>
<comment type="catalytic activity">
    <reaction evidence="1">
        <text>ATP + protein L-histidine = ADP + protein N-phospho-L-histidine.</text>
        <dbReference type="EC" id="2.7.13.3"/>
    </reaction>
</comment>
<keyword evidence="14 17" id="KW-0472">Membrane</keyword>
<dbReference type="InterPro" id="IPR036641">
    <property type="entry name" value="HPT_dom_sf"/>
</dbReference>
<dbReference type="GO" id="GO:0000155">
    <property type="term" value="F:phosphorelay sensor kinase activity"/>
    <property type="evidence" value="ECO:0007669"/>
    <property type="project" value="InterPro"/>
</dbReference>
<evidence type="ECO:0000313" key="24">
    <source>
        <dbReference type="Proteomes" id="UP000000249"/>
    </source>
</evidence>
<keyword evidence="8" id="KW-0547">Nucleotide-binding</keyword>
<keyword evidence="9 23" id="KW-0418">Kinase</keyword>
<gene>
    <name evidence="23" type="ordered locus">VC0395_A0965</name>
</gene>
<evidence type="ECO:0000259" key="21">
    <source>
        <dbReference type="PROSITE" id="PS50113"/>
    </source>
</evidence>
<dbReference type="Gene3D" id="1.10.287.130">
    <property type="match status" value="1"/>
</dbReference>
<keyword evidence="7 17" id="KW-0812">Transmembrane</keyword>
<evidence type="ECO:0000256" key="9">
    <source>
        <dbReference type="ARBA" id="ARBA00022777"/>
    </source>
</evidence>
<dbReference type="PROSITE" id="PS50112">
    <property type="entry name" value="PAS"/>
    <property type="match status" value="1"/>
</dbReference>
<dbReference type="GO" id="GO:0016787">
    <property type="term" value="F:hydrolase activity"/>
    <property type="evidence" value="ECO:0007669"/>
    <property type="project" value="UniProtKB-KW"/>
</dbReference>
<dbReference type="CDD" id="cd00156">
    <property type="entry name" value="REC"/>
    <property type="match status" value="1"/>
</dbReference>
<evidence type="ECO:0000256" key="15">
    <source>
        <dbReference type="PROSITE-ProRule" id="PRU00110"/>
    </source>
</evidence>